<dbReference type="PANTHER" id="PTHR40076">
    <property type="entry name" value="MEMBRANE PROTEIN-RELATED"/>
    <property type="match status" value="1"/>
</dbReference>
<evidence type="ECO:0000313" key="3">
    <source>
        <dbReference type="EMBL" id="KFN41034.1"/>
    </source>
</evidence>
<dbReference type="AlphaFoldDB" id="A0A091APX8"/>
<feature type="transmembrane region" description="Helical" evidence="1">
    <location>
        <begin position="161"/>
        <end position="190"/>
    </location>
</feature>
<evidence type="ECO:0000256" key="1">
    <source>
        <dbReference type="SAM" id="Phobius"/>
    </source>
</evidence>
<feature type="transmembrane region" description="Helical" evidence="1">
    <location>
        <begin position="210"/>
        <end position="237"/>
    </location>
</feature>
<feature type="domain" description="GYF" evidence="2">
    <location>
        <begin position="4"/>
        <end position="54"/>
    </location>
</feature>
<evidence type="ECO:0000313" key="4">
    <source>
        <dbReference type="Proteomes" id="UP000029385"/>
    </source>
</evidence>
<name>A0A091APX8_9GAMM</name>
<organism evidence="3 4">
    <name type="scientific">Arenimonas oryziterrae DSM 21050 = YC6267</name>
    <dbReference type="NCBI Taxonomy" id="1121015"/>
    <lineage>
        <taxon>Bacteria</taxon>
        <taxon>Pseudomonadati</taxon>
        <taxon>Pseudomonadota</taxon>
        <taxon>Gammaproteobacteria</taxon>
        <taxon>Lysobacterales</taxon>
        <taxon>Lysobacteraceae</taxon>
        <taxon>Arenimonas</taxon>
    </lineage>
</organism>
<feature type="transmembrane region" description="Helical" evidence="1">
    <location>
        <begin position="116"/>
        <end position="141"/>
    </location>
</feature>
<dbReference type="InterPro" id="IPR025640">
    <property type="entry name" value="GYF_2"/>
</dbReference>
<dbReference type="Pfam" id="PF14237">
    <property type="entry name" value="GYF_2"/>
    <property type="match status" value="1"/>
</dbReference>
<dbReference type="RefSeq" id="WP_022967728.1">
    <property type="nucleotide sequence ID" value="NZ_ATVD01000001.1"/>
</dbReference>
<comment type="caution">
    <text evidence="3">The sequence shown here is derived from an EMBL/GenBank/DDBJ whole genome shotgun (WGS) entry which is preliminary data.</text>
</comment>
<keyword evidence="1" id="KW-0812">Transmembrane</keyword>
<keyword evidence="4" id="KW-1185">Reference proteome</keyword>
<proteinExistence type="predicted"/>
<keyword evidence="1" id="KW-0472">Membrane</keyword>
<dbReference type="EMBL" id="AVCI01000045">
    <property type="protein sequence ID" value="KFN41034.1"/>
    <property type="molecule type" value="Genomic_DNA"/>
</dbReference>
<dbReference type="STRING" id="1121015.GCA_000420545_00053"/>
<dbReference type="InterPro" id="IPR010380">
    <property type="entry name" value="DUF975"/>
</dbReference>
<protein>
    <recommendedName>
        <fullName evidence="2">GYF domain-containing protein</fullName>
    </recommendedName>
</protein>
<feature type="transmembrane region" description="Helical" evidence="1">
    <location>
        <begin position="274"/>
        <end position="306"/>
    </location>
</feature>
<gene>
    <name evidence="3" type="ORF">N789_03895</name>
</gene>
<dbReference type="OrthoDB" id="8612316at2"/>
<evidence type="ECO:0000259" key="2">
    <source>
        <dbReference type="Pfam" id="PF14237"/>
    </source>
</evidence>
<sequence length="334" mass="36323">MTDWYYARGGQQHGPVSFEQLQHLVRTGGIDPAVDSVWNSTMSGWKLAGEMRELFDAPAHPQPVASGGANPYAAPQSRWDDPSYASTIGLAEIVPGSQPIDAMECVRRGFDLTKRYYLNIFLIGLVYFICVSGPGFIWGIIDMMITVATSREQGGPVEPGAVRIVLSMFVQIILQVFSIFLQLGLVRVGLNLVSGREVSVGMLFGEGSKLLRAIGASLLFGIAFMIGILLLIFPGIYIAMRYGQFLTAIVDRDLGVIAAFEYSSTLTENSRVNLFVLALLSFLIVMAGMLACFIGLIFAGPVVWLAGIVAYRWMQYGSDAVRDQPGTETPMLAG</sequence>
<dbReference type="PATRIC" id="fig|1121015.4.peg.2460"/>
<dbReference type="eggNOG" id="COG5523">
    <property type="taxonomic scope" value="Bacteria"/>
</dbReference>
<accession>A0A091APX8</accession>
<dbReference type="PANTHER" id="PTHR40076:SF1">
    <property type="entry name" value="MEMBRANE PROTEIN"/>
    <property type="match status" value="1"/>
</dbReference>
<dbReference type="Proteomes" id="UP000029385">
    <property type="component" value="Unassembled WGS sequence"/>
</dbReference>
<reference evidence="3 4" key="1">
    <citation type="submission" date="2013-09" db="EMBL/GenBank/DDBJ databases">
        <title>Genome sequencing of Arenimonas oryziterrae.</title>
        <authorList>
            <person name="Chen F."/>
            <person name="Wang G."/>
        </authorList>
    </citation>
    <scope>NUCLEOTIDE SEQUENCE [LARGE SCALE GENOMIC DNA]</scope>
    <source>
        <strain evidence="3 4">YC6267</strain>
    </source>
</reference>
<keyword evidence="1" id="KW-1133">Transmembrane helix</keyword>